<dbReference type="EMBL" id="ML179489">
    <property type="protein sequence ID" value="THU86610.1"/>
    <property type="molecule type" value="Genomic_DNA"/>
</dbReference>
<evidence type="ECO:0000256" key="1">
    <source>
        <dbReference type="SAM" id="MobiDB-lite"/>
    </source>
</evidence>
<feature type="compositionally biased region" description="Acidic residues" evidence="1">
    <location>
        <begin position="409"/>
        <end position="419"/>
    </location>
</feature>
<sequence>MRKEEQKQADRKARMEEAEEKQLEYDEKMARLKKNNEVWDWELNHLRVQKHREKKKAEKDGAENANTMLMDQARKQKELAESENDAEKVLGLHGVAEVSRVTTSDWQDSWNGTLGGAKQGQAERTNWYHPFLWVHIAVAMIKADWSSCSVMFLTSSSTFIVEQFTSGRSKASGNGRSRHWKRSNLETFTSRDRLQCSERYVRQFFQAILNWSPHAGTRAAAHLPTDAEDVCECSLMQIVYAMQWYNIPPKLLLNSDQMGIYVLPNSFHTYHPTGEKQVNVVAKDEKRPRCWNTTPECLTSKKTQAELRKYLQQDSTLREEIEAQCGIVHGLNDSSEPLESDIDLRIDSVDDDDVPLTAVISATFGETLNDTNFQKMEEGTLENNIEVEDVWAYNGAGRMWSETGNLPQEDQDIDDNSED</sequence>
<gene>
    <name evidence="2" type="ORF">K435DRAFT_868108</name>
</gene>
<dbReference type="OrthoDB" id="3257623at2759"/>
<feature type="region of interest" description="Disordered" evidence="1">
    <location>
        <begin position="399"/>
        <end position="419"/>
    </location>
</feature>
<keyword evidence="3" id="KW-1185">Reference proteome</keyword>
<dbReference type="AlphaFoldDB" id="A0A4S8LD18"/>
<feature type="region of interest" description="Disordered" evidence="1">
    <location>
        <begin position="1"/>
        <end position="22"/>
    </location>
</feature>
<evidence type="ECO:0000313" key="2">
    <source>
        <dbReference type="EMBL" id="THU86610.1"/>
    </source>
</evidence>
<evidence type="ECO:0000313" key="3">
    <source>
        <dbReference type="Proteomes" id="UP000297245"/>
    </source>
</evidence>
<organism evidence="2 3">
    <name type="scientific">Dendrothele bispora (strain CBS 962.96)</name>
    <dbReference type="NCBI Taxonomy" id="1314807"/>
    <lineage>
        <taxon>Eukaryota</taxon>
        <taxon>Fungi</taxon>
        <taxon>Dikarya</taxon>
        <taxon>Basidiomycota</taxon>
        <taxon>Agaricomycotina</taxon>
        <taxon>Agaricomycetes</taxon>
        <taxon>Agaricomycetidae</taxon>
        <taxon>Agaricales</taxon>
        <taxon>Agaricales incertae sedis</taxon>
        <taxon>Dendrothele</taxon>
    </lineage>
</organism>
<dbReference type="Proteomes" id="UP000297245">
    <property type="component" value="Unassembled WGS sequence"/>
</dbReference>
<accession>A0A4S8LD18</accession>
<name>A0A4S8LD18_DENBC</name>
<reference evidence="2 3" key="1">
    <citation type="journal article" date="2019" name="Nat. Ecol. Evol.">
        <title>Megaphylogeny resolves global patterns of mushroom evolution.</title>
        <authorList>
            <person name="Varga T."/>
            <person name="Krizsan K."/>
            <person name="Foldi C."/>
            <person name="Dima B."/>
            <person name="Sanchez-Garcia M."/>
            <person name="Sanchez-Ramirez S."/>
            <person name="Szollosi G.J."/>
            <person name="Szarkandi J.G."/>
            <person name="Papp V."/>
            <person name="Albert L."/>
            <person name="Andreopoulos W."/>
            <person name="Angelini C."/>
            <person name="Antonin V."/>
            <person name="Barry K.W."/>
            <person name="Bougher N.L."/>
            <person name="Buchanan P."/>
            <person name="Buyck B."/>
            <person name="Bense V."/>
            <person name="Catcheside P."/>
            <person name="Chovatia M."/>
            <person name="Cooper J."/>
            <person name="Damon W."/>
            <person name="Desjardin D."/>
            <person name="Finy P."/>
            <person name="Geml J."/>
            <person name="Haridas S."/>
            <person name="Hughes K."/>
            <person name="Justo A."/>
            <person name="Karasinski D."/>
            <person name="Kautmanova I."/>
            <person name="Kiss B."/>
            <person name="Kocsube S."/>
            <person name="Kotiranta H."/>
            <person name="LaButti K.M."/>
            <person name="Lechner B.E."/>
            <person name="Liimatainen K."/>
            <person name="Lipzen A."/>
            <person name="Lukacs Z."/>
            <person name="Mihaltcheva S."/>
            <person name="Morgado L.N."/>
            <person name="Niskanen T."/>
            <person name="Noordeloos M.E."/>
            <person name="Ohm R.A."/>
            <person name="Ortiz-Santana B."/>
            <person name="Ovrebo C."/>
            <person name="Racz N."/>
            <person name="Riley R."/>
            <person name="Savchenko A."/>
            <person name="Shiryaev A."/>
            <person name="Soop K."/>
            <person name="Spirin V."/>
            <person name="Szebenyi C."/>
            <person name="Tomsovsky M."/>
            <person name="Tulloss R.E."/>
            <person name="Uehling J."/>
            <person name="Grigoriev I.V."/>
            <person name="Vagvolgyi C."/>
            <person name="Papp T."/>
            <person name="Martin F.M."/>
            <person name="Miettinen O."/>
            <person name="Hibbett D.S."/>
            <person name="Nagy L.G."/>
        </authorList>
    </citation>
    <scope>NUCLEOTIDE SEQUENCE [LARGE SCALE GENOMIC DNA]</scope>
    <source>
        <strain evidence="2 3">CBS 962.96</strain>
    </source>
</reference>
<protein>
    <submittedName>
        <fullName evidence="2">Uncharacterized protein</fullName>
    </submittedName>
</protein>
<proteinExistence type="predicted"/>